<comment type="pathway">
    <text evidence="1 9">Porphyrin-containing compound metabolism; protoporphyrin-IX biosynthesis; coproporphyrinogen-III from 5-aminolevulinate: step 3/4.</text>
</comment>
<evidence type="ECO:0000256" key="8">
    <source>
        <dbReference type="ARBA" id="ARBA00048617"/>
    </source>
</evidence>
<dbReference type="Proteomes" id="UP000314616">
    <property type="component" value="Chromosome"/>
</dbReference>
<dbReference type="PANTHER" id="PTHR38042:SF1">
    <property type="entry name" value="UROPORPHYRINOGEN-III SYNTHASE, CHLOROPLASTIC"/>
    <property type="match status" value="1"/>
</dbReference>
<sequence>MTDRAPSHPTSDLRGAHVLLPRALPDDPLAAAVRAAGGVAVPTELVRFAVAQPSDLLDQALRALGEGAHAWLAVTSATTVEVLAGRAADLGTTLAALTERVQVAAVGPATAAALQSAGVHVDLVPPGESSAATLLDVWPAAEERALVLLPHSEIAGPTLASGLRERGWLVDEVVAYRTVPVREPDPAVSAALAAGRITVVLLTSGSTARALVALYGVPPARVCAIGASTAQAAAEAGLTVHAVAEAQTPAGLVAAATHLIAEMSSSR</sequence>
<dbReference type="GO" id="GO:0006782">
    <property type="term" value="P:protoporphyrinogen IX biosynthetic process"/>
    <property type="evidence" value="ECO:0007669"/>
    <property type="project" value="UniProtKB-UniRule"/>
</dbReference>
<proteinExistence type="inferred from homology"/>
<comment type="function">
    <text evidence="6 9">Catalyzes cyclization of the linear tetrapyrrole, hydroxymethylbilane, to the macrocyclic uroporphyrinogen III.</text>
</comment>
<comment type="catalytic activity">
    <reaction evidence="8 9">
        <text>hydroxymethylbilane = uroporphyrinogen III + H2O</text>
        <dbReference type="Rhea" id="RHEA:18965"/>
        <dbReference type="ChEBI" id="CHEBI:15377"/>
        <dbReference type="ChEBI" id="CHEBI:57308"/>
        <dbReference type="ChEBI" id="CHEBI:57845"/>
        <dbReference type="EC" id="4.2.1.75"/>
    </reaction>
</comment>
<name>A0A5B8C9N3_9MICO</name>
<dbReference type="InterPro" id="IPR039793">
    <property type="entry name" value="UROS/Hem4"/>
</dbReference>
<reference evidence="11 12" key="1">
    <citation type="submission" date="2019-05" db="EMBL/GenBank/DDBJ databases">
        <title>Georgenia *** sp. nov., and Georgenia *** sp. nov., isolated from the intestinal contents of plateau pika (Ochotona curzoniae) in the Qinghai-Tibet plateau of China.</title>
        <authorList>
            <person name="Tian Z."/>
        </authorList>
    </citation>
    <scope>NUCLEOTIDE SEQUENCE [LARGE SCALE GENOMIC DNA]</scope>
    <source>
        <strain evidence="11 12">Z443</strain>
    </source>
</reference>
<protein>
    <recommendedName>
        <fullName evidence="7 9">Uroporphyrinogen-III synthase</fullName>
        <ecNumber evidence="3 9">4.2.1.75</ecNumber>
    </recommendedName>
</protein>
<dbReference type="SUPFAM" id="SSF69618">
    <property type="entry name" value="HemD-like"/>
    <property type="match status" value="1"/>
</dbReference>
<dbReference type="RefSeq" id="WP_139930807.1">
    <property type="nucleotide sequence ID" value="NZ_CP040915.1"/>
</dbReference>
<dbReference type="PANTHER" id="PTHR38042">
    <property type="entry name" value="UROPORPHYRINOGEN-III SYNTHASE, CHLOROPLASTIC"/>
    <property type="match status" value="1"/>
</dbReference>
<accession>A0A5B8C9N3</accession>
<evidence type="ECO:0000313" key="12">
    <source>
        <dbReference type="Proteomes" id="UP000314616"/>
    </source>
</evidence>
<dbReference type="GO" id="GO:0004852">
    <property type="term" value="F:uroporphyrinogen-III synthase activity"/>
    <property type="evidence" value="ECO:0007669"/>
    <property type="project" value="UniProtKB-UniRule"/>
</dbReference>
<evidence type="ECO:0000256" key="2">
    <source>
        <dbReference type="ARBA" id="ARBA00008133"/>
    </source>
</evidence>
<comment type="similarity">
    <text evidence="2 9">Belongs to the uroporphyrinogen-III synthase family.</text>
</comment>
<evidence type="ECO:0000256" key="7">
    <source>
        <dbReference type="ARBA" id="ARBA00040167"/>
    </source>
</evidence>
<dbReference type="Pfam" id="PF02602">
    <property type="entry name" value="HEM4"/>
    <property type="match status" value="1"/>
</dbReference>
<evidence type="ECO:0000256" key="6">
    <source>
        <dbReference type="ARBA" id="ARBA00037589"/>
    </source>
</evidence>
<dbReference type="OrthoDB" id="9815856at2"/>
<evidence type="ECO:0000256" key="4">
    <source>
        <dbReference type="ARBA" id="ARBA00023239"/>
    </source>
</evidence>
<dbReference type="AlphaFoldDB" id="A0A5B8C9N3"/>
<evidence type="ECO:0000256" key="1">
    <source>
        <dbReference type="ARBA" id="ARBA00004772"/>
    </source>
</evidence>
<organism evidence="11 12">
    <name type="scientific">Georgenia yuyongxinii</name>
    <dbReference type="NCBI Taxonomy" id="2589797"/>
    <lineage>
        <taxon>Bacteria</taxon>
        <taxon>Bacillati</taxon>
        <taxon>Actinomycetota</taxon>
        <taxon>Actinomycetes</taxon>
        <taxon>Micrococcales</taxon>
        <taxon>Bogoriellaceae</taxon>
        <taxon>Georgenia</taxon>
    </lineage>
</organism>
<dbReference type="KEGG" id="gyu:FE374_18015"/>
<keyword evidence="4 9" id="KW-0456">Lyase</keyword>
<gene>
    <name evidence="11" type="ORF">FE374_18015</name>
</gene>
<keyword evidence="5 9" id="KW-0627">Porphyrin biosynthesis</keyword>
<dbReference type="InterPro" id="IPR036108">
    <property type="entry name" value="4pyrrol_syn_uPrphyn_synt_sf"/>
</dbReference>
<evidence type="ECO:0000256" key="9">
    <source>
        <dbReference type="RuleBase" id="RU366031"/>
    </source>
</evidence>
<dbReference type="CDD" id="cd06578">
    <property type="entry name" value="HemD"/>
    <property type="match status" value="1"/>
</dbReference>
<dbReference type="GO" id="GO:0006780">
    <property type="term" value="P:uroporphyrinogen III biosynthetic process"/>
    <property type="evidence" value="ECO:0007669"/>
    <property type="project" value="UniProtKB-UniRule"/>
</dbReference>
<evidence type="ECO:0000256" key="3">
    <source>
        <dbReference type="ARBA" id="ARBA00013109"/>
    </source>
</evidence>
<evidence type="ECO:0000259" key="10">
    <source>
        <dbReference type="Pfam" id="PF02602"/>
    </source>
</evidence>
<dbReference type="EC" id="4.2.1.75" evidence="3 9"/>
<evidence type="ECO:0000313" key="11">
    <source>
        <dbReference type="EMBL" id="QDC26251.1"/>
    </source>
</evidence>
<dbReference type="InterPro" id="IPR003754">
    <property type="entry name" value="4pyrrol_synth_uPrphyn_synth"/>
</dbReference>
<feature type="domain" description="Tetrapyrrole biosynthesis uroporphyrinogen III synthase" evidence="10">
    <location>
        <begin position="28"/>
        <end position="254"/>
    </location>
</feature>
<dbReference type="EMBL" id="CP040915">
    <property type="protein sequence ID" value="QDC26251.1"/>
    <property type="molecule type" value="Genomic_DNA"/>
</dbReference>
<evidence type="ECO:0000256" key="5">
    <source>
        <dbReference type="ARBA" id="ARBA00023244"/>
    </source>
</evidence>
<dbReference type="UniPathway" id="UPA00251">
    <property type="reaction ID" value="UER00320"/>
</dbReference>
<dbReference type="Gene3D" id="3.40.50.10090">
    <property type="match status" value="2"/>
</dbReference>